<dbReference type="SUPFAM" id="SSF103473">
    <property type="entry name" value="MFS general substrate transporter"/>
    <property type="match status" value="1"/>
</dbReference>
<keyword evidence="4 6" id="KW-0472">Membrane</keyword>
<evidence type="ECO:0000256" key="4">
    <source>
        <dbReference type="ARBA" id="ARBA00023136"/>
    </source>
</evidence>
<feature type="transmembrane region" description="Helical" evidence="6">
    <location>
        <begin position="400"/>
        <end position="421"/>
    </location>
</feature>
<feature type="transmembrane region" description="Helical" evidence="6">
    <location>
        <begin position="338"/>
        <end position="359"/>
    </location>
</feature>
<sequence length="452" mass="48704">MDVKRNTRVRWALASWLFVLSAVAFLDRTNVSIAGLQISKEYALGNQRLGWMASAFLIAYAAFQVPAGWVSARYGPRRVLAFGVLWWGVATALTALLPASVSHAAMILVALRFGLGVGESVMYPAANQFVMRWFPAEERGLVNGLIFAGVGAGSGLTPPLLTWFILHHGWRSAFWLSAATGLVAGAIWWWIARDRPEEHPWVQTSELRLIRGIANADAATPALQAAPKTVPWKLILGRTDLLAMMAAYFGFLYVAWIYFSWFFIYMAQVRGFDMKASARYTMLPFLSMTVFCLAGGKLNDVLARKYGVRAGRCGLAAGASLLTAVFLILGSQTHSPQLAGYILALGAGALYLSQSSYWAASIDIAGPSSGIFSSMVNMGGQIGGAVTASLTPWIAQRFGWTTSFATAAAFAVLSAILWLTVHPERPLAGEASEPAEGVQRVPGRLKAAAQSA</sequence>
<evidence type="ECO:0000256" key="3">
    <source>
        <dbReference type="ARBA" id="ARBA00022989"/>
    </source>
</evidence>
<evidence type="ECO:0000256" key="5">
    <source>
        <dbReference type="SAM" id="MobiDB-lite"/>
    </source>
</evidence>
<dbReference type="KEGG" id="trs:Terro_1769"/>
<dbReference type="EMBL" id="CP003379">
    <property type="protein sequence ID" value="AFL88065.1"/>
    <property type="molecule type" value="Genomic_DNA"/>
</dbReference>
<dbReference type="AlphaFoldDB" id="I3ZFP7"/>
<organism evidence="8 9">
    <name type="scientific">Terriglobus roseus (strain DSM 18391 / NRRL B-41598 / KBS 63)</name>
    <dbReference type="NCBI Taxonomy" id="926566"/>
    <lineage>
        <taxon>Bacteria</taxon>
        <taxon>Pseudomonadati</taxon>
        <taxon>Acidobacteriota</taxon>
        <taxon>Terriglobia</taxon>
        <taxon>Terriglobales</taxon>
        <taxon>Acidobacteriaceae</taxon>
        <taxon>Terriglobus</taxon>
    </lineage>
</organism>
<dbReference type="HOGENOM" id="CLU_001265_5_1_0"/>
<evidence type="ECO:0000256" key="2">
    <source>
        <dbReference type="ARBA" id="ARBA00022692"/>
    </source>
</evidence>
<dbReference type="InterPro" id="IPR011701">
    <property type="entry name" value="MFS"/>
</dbReference>
<comment type="subcellular location">
    <subcellularLocation>
        <location evidence="1">Membrane</location>
        <topology evidence="1">Multi-pass membrane protein</topology>
    </subcellularLocation>
</comment>
<dbReference type="Proteomes" id="UP000006056">
    <property type="component" value="Chromosome"/>
</dbReference>
<protein>
    <submittedName>
        <fullName evidence="8">Sugar phosphate permease</fullName>
    </submittedName>
</protein>
<dbReference type="STRING" id="926566.Terro_1769"/>
<feature type="transmembrane region" description="Helical" evidence="6">
    <location>
        <begin position="50"/>
        <end position="72"/>
    </location>
</feature>
<reference evidence="8 9" key="1">
    <citation type="submission" date="2012-06" db="EMBL/GenBank/DDBJ databases">
        <title>Complete genome of Terriglobus roseus DSM 18391.</title>
        <authorList>
            <consortium name="US DOE Joint Genome Institute (JGI-PGF)"/>
            <person name="Lucas S."/>
            <person name="Copeland A."/>
            <person name="Lapidus A."/>
            <person name="Glavina del Rio T."/>
            <person name="Dalin E."/>
            <person name="Tice H."/>
            <person name="Bruce D."/>
            <person name="Goodwin L."/>
            <person name="Pitluck S."/>
            <person name="Peters L."/>
            <person name="Mikhailova N."/>
            <person name="Munk A.C.C."/>
            <person name="Kyrpides N."/>
            <person name="Mavromatis K."/>
            <person name="Ivanova N."/>
            <person name="Brettin T."/>
            <person name="Detter J.C."/>
            <person name="Han C."/>
            <person name="Larimer F."/>
            <person name="Land M."/>
            <person name="Hauser L."/>
            <person name="Markowitz V."/>
            <person name="Cheng J.-F."/>
            <person name="Hugenholtz P."/>
            <person name="Woyke T."/>
            <person name="Wu D."/>
            <person name="Brambilla E."/>
            <person name="Klenk H.-P."/>
            <person name="Eisen J.A."/>
        </authorList>
    </citation>
    <scope>NUCLEOTIDE SEQUENCE [LARGE SCALE GENOMIC DNA]</scope>
    <source>
        <strain evidence="9">DSM 18391 / NRRL B-41598 / KBS 63</strain>
    </source>
</reference>
<name>I3ZFP7_TERRK</name>
<evidence type="ECO:0000256" key="6">
    <source>
        <dbReference type="SAM" id="Phobius"/>
    </source>
</evidence>
<proteinExistence type="predicted"/>
<evidence type="ECO:0000313" key="8">
    <source>
        <dbReference type="EMBL" id="AFL88065.1"/>
    </source>
</evidence>
<dbReference type="RefSeq" id="WP_014785634.1">
    <property type="nucleotide sequence ID" value="NC_018014.1"/>
</dbReference>
<dbReference type="PANTHER" id="PTHR11662:SF399">
    <property type="entry name" value="FI19708P1-RELATED"/>
    <property type="match status" value="1"/>
</dbReference>
<dbReference type="InterPro" id="IPR020846">
    <property type="entry name" value="MFS_dom"/>
</dbReference>
<accession>I3ZFP7</accession>
<evidence type="ECO:0000256" key="1">
    <source>
        <dbReference type="ARBA" id="ARBA00004141"/>
    </source>
</evidence>
<keyword evidence="9" id="KW-1185">Reference proteome</keyword>
<dbReference type="InterPro" id="IPR036259">
    <property type="entry name" value="MFS_trans_sf"/>
</dbReference>
<dbReference type="InterPro" id="IPR050382">
    <property type="entry name" value="MFS_Na/Anion_cotransporter"/>
</dbReference>
<keyword evidence="3 6" id="KW-1133">Transmembrane helix</keyword>
<feature type="transmembrane region" description="Helical" evidence="6">
    <location>
        <begin position="79"/>
        <end position="97"/>
    </location>
</feature>
<dbReference type="Gene3D" id="1.20.1250.20">
    <property type="entry name" value="MFS general substrate transporter like domains"/>
    <property type="match status" value="2"/>
</dbReference>
<gene>
    <name evidence="8" type="ordered locus">Terro_1769</name>
</gene>
<feature type="transmembrane region" description="Helical" evidence="6">
    <location>
        <begin position="172"/>
        <end position="191"/>
    </location>
</feature>
<dbReference type="GO" id="GO:0022857">
    <property type="term" value="F:transmembrane transporter activity"/>
    <property type="evidence" value="ECO:0007669"/>
    <property type="project" value="InterPro"/>
</dbReference>
<feature type="transmembrane region" description="Helical" evidence="6">
    <location>
        <begin position="144"/>
        <end position="166"/>
    </location>
</feature>
<dbReference type="PROSITE" id="PS50850">
    <property type="entry name" value="MFS"/>
    <property type="match status" value="1"/>
</dbReference>
<dbReference type="CDD" id="cd17319">
    <property type="entry name" value="MFS_ExuT_GudP_like"/>
    <property type="match status" value="1"/>
</dbReference>
<feature type="region of interest" description="Disordered" evidence="5">
    <location>
        <begin position="429"/>
        <end position="452"/>
    </location>
</feature>
<feature type="transmembrane region" description="Helical" evidence="6">
    <location>
        <begin position="241"/>
        <end position="266"/>
    </location>
</feature>
<feature type="domain" description="Major facilitator superfamily (MFS) profile" evidence="7">
    <location>
        <begin position="13"/>
        <end position="426"/>
    </location>
</feature>
<dbReference type="Pfam" id="PF07690">
    <property type="entry name" value="MFS_1"/>
    <property type="match status" value="1"/>
</dbReference>
<dbReference type="eggNOG" id="COG2271">
    <property type="taxonomic scope" value="Bacteria"/>
</dbReference>
<feature type="transmembrane region" description="Helical" evidence="6">
    <location>
        <begin position="371"/>
        <end position="394"/>
    </location>
</feature>
<dbReference type="PATRIC" id="fig|926566.3.peg.1743"/>
<feature type="transmembrane region" description="Helical" evidence="6">
    <location>
        <begin position="278"/>
        <end position="298"/>
    </location>
</feature>
<keyword evidence="2 6" id="KW-0812">Transmembrane</keyword>
<dbReference type="GO" id="GO:0016020">
    <property type="term" value="C:membrane"/>
    <property type="evidence" value="ECO:0007669"/>
    <property type="project" value="UniProtKB-SubCell"/>
</dbReference>
<dbReference type="PANTHER" id="PTHR11662">
    <property type="entry name" value="SOLUTE CARRIER FAMILY 17"/>
    <property type="match status" value="1"/>
</dbReference>
<evidence type="ECO:0000259" key="7">
    <source>
        <dbReference type="PROSITE" id="PS50850"/>
    </source>
</evidence>
<dbReference type="OrthoDB" id="6360at2"/>
<evidence type="ECO:0000313" key="9">
    <source>
        <dbReference type="Proteomes" id="UP000006056"/>
    </source>
</evidence>
<feature type="transmembrane region" description="Helical" evidence="6">
    <location>
        <begin position="310"/>
        <end position="332"/>
    </location>
</feature>